<evidence type="ECO:0000313" key="2">
    <source>
        <dbReference type="Proteomes" id="UP001234202"/>
    </source>
</evidence>
<dbReference type="Proteomes" id="UP001234202">
    <property type="component" value="Unassembled WGS sequence"/>
</dbReference>
<protein>
    <submittedName>
        <fullName evidence="1">Uncharacterized protein</fullName>
    </submittedName>
</protein>
<comment type="caution">
    <text evidence="1">The sequence shown here is derived from an EMBL/GenBank/DDBJ whole genome shotgun (WGS) entry which is preliminary data.</text>
</comment>
<reference evidence="1" key="1">
    <citation type="submission" date="2023-04" db="EMBL/GenBank/DDBJ databases">
        <title>Draft Genome sequencing of Naganishia species isolated from polar environments using Oxford Nanopore Technology.</title>
        <authorList>
            <person name="Leo P."/>
            <person name="Venkateswaran K."/>
        </authorList>
    </citation>
    <scope>NUCLEOTIDE SEQUENCE</scope>
    <source>
        <strain evidence="1">DBVPG 5303</strain>
    </source>
</reference>
<dbReference type="EMBL" id="JASBWV010000002">
    <property type="protein sequence ID" value="KAJ9127372.1"/>
    <property type="molecule type" value="Genomic_DNA"/>
</dbReference>
<accession>A0ACC2XTR5</accession>
<proteinExistence type="predicted"/>
<evidence type="ECO:0000313" key="1">
    <source>
        <dbReference type="EMBL" id="KAJ9127372.1"/>
    </source>
</evidence>
<gene>
    <name evidence="1" type="ORF">QFC24_000779</name>
</gene>
<keyword evidence="2" id="KW-1185">Reference proteome</keyword>
<sequence length="728" mass="80960">MQAVNSIMSTLGLNGKVAPVPSLSYHPLNPLENSEMTKAVAAVDKYLQSEQQGQIQPFQRLWYKAVTLREPPKAVLAPYLDNFARGIQDDKPARRVDVLVGAKQERGPATWYEILLTLPNAQDAQPTIDSCSTVPDHSHVAADGEEMDTAEKQLLNDPTFKKVIADLNLPADATVVADGWIYGSDTEDNEPRYITFMCYLRFSEHHDSCHYAAPLPIHPTVLADTFELVDIAYAPIFGGDDTRTIQDLTEPFPWQMYVRNEYAQHIREADGLQTRSDLKSLQVVQPEGASFALNGRVINWQKWQFHIGFNFREGVVINDVRYDNRPLFYRLSVSDMTVPYGDPRHPFHRKQAFDLGDCGAGYTANSLALGCDCLGHIAYLDFDYVTPSGSTATTKSVVCIHEQDEGILWKHTNFRTNNPSVTRSRVLSVQFMITVANYEYIFAYKFDQAAALHLETRATGIVSTHAMMPGETSPYGALVNPGVYAPNHQHLFSLRIDPAIDGHNNTVVQEDVVPMPFDKANPPANNRYGVGFVAEKTTIKTAGWADAAPEKNRVFKIINPSKLNKISGRPIGYKLIPTPSQMMLAHPDSVAFARAEFGDHHIWVTKYKDNELFSGGHYTNQSNGKAEGIRSWVARKDNVENDDLVLWHTFGLTHMCRVEDFPVMPCEVHMVSLKPSDFFEASPAIDVPASSQKLNKSTAYAPAFTSQGNGTVEDDAKANGLNGGKCCK</sequence>
<name>A0ACC2XTR5_9TREE</name>
<organism evidence="1 2">
    <name type="scientific">Naganishia onofrii</name>
    <dbReference type="NCBI Taxonomy" id="1851511"/>
    <lineage>
        <taxon>Eukaryota</taxon>
        <taxon>Fungi</taxon>
        <taxon>Dikarya</taxon>
        <taxon>Basidiomycota</taxon>
        <taxon>Agaricomycotina</taxon>
        <taxon>Tremellomycetes</taxon>
        <taxon>Filobasidiales</taxon>
        <taxon>Filobasidiaceae</taxon>
        <taxon>Naganishia</taxon>
    </lineage>
</organism>